<dbReference type="PROSITE" id="PS50035">
    <property type="entry name" value="PLD"/>
    <property type="match status" value="1"/>
</dbReference>
<comment type="caution">
    <text evidence="2">The sequence shown here is derived from an EMBL/GenBank/DDBJ whole genome shotgun (WGS) entry which is preliminary data.</text>
</comment>
<dbReference type="Gene3D" id="3.30.870.10">
    <property type="entry name" value="Endonuclease Chain A"/>
    <property type="match status" value="1"/>
</dbReference>
<dbReference type="CDD" id="cd09117">
    <property type="entry name" value="PLDc_Bfil_DEXD_like"/>
    <property type="match status" value="1"/>
</dbReference>
<dbReference type="SUPFAM" id="SSF56024">
    <property type="entry name" value="Phospholipase D/nuclease"/>
    <property type="match status" value="1"/>
</dbReference>
<gene>
    <name evidence="2" type="ORF">PRZ03_09170</name>
</gene>
<keyword evidence="3" id="KW-1185">Reference proteome</keyword>
<feature type="domain" description="PLD phosphodiesterase" evidence="1">
    <location>
        <begin position="80"/>
        <end position="110"/>
    </location>
</feature>
<organism evidence="2 3">
    <name type="scientific">Roseateles albus</name>
    <dbReference type="NCBI Taxonomy" id="2987525"/>
    <lineage>
        <taxon>Bacteria</taxon>
        <taxon>Pseudomonadati</taxon>
        <taxon>Pseudomonadota</taxon>
        <taxon>Betaproteobacteria</taxon>
        <taxon>Burkholderiales</taxon>
        <taxon>Sphaerotilaceae</taxon>
        <taxon>Roseateles</taxon>
    </lineage>
</organism>
<reference evidence="2 3" key="1">
    <citation type="submission" date="2022-10" db="EMBL/GenBank/DDBJ databases">
        <title>Paucibacter sp. hw1 Genome sequencing.</title>
        <authorList>
            <person name="Park S."/>
        </authorList>
    </citation>
    <scope>NUCLEOTIDE SEQUENCE [LARGE SCALE GENOMIC DNA]</scope>
    <source>
        <strain evidence="3">hw1</strain>
    </source>
</reference>
<evidence type="ECO:0000313" key="2">
    <source>
        <dbReference type="EMBL" id="MDC8771737.1"/>
    </source>
</evidence>
<proteinExistence type="predicted"/>
<dbReference type="Proteomes" id="UP001221189">
    <property type="component" value="Unassembled WGS sequence"/>
</dbReference>
<evidence type="ECO:0000259" key="1">
    <source>
        <dbReference type="PROSITE" id="PS50035"/>
    </source>
</evidence>
<sequence length="404" mass="44463">MKISMLTEGQATRTVVDLVRACSRFDVAVAWAGSNPVVEAMLAANLKLGKMVIGTHMYQTDPEVLRAFMPNKGARCMPPDGRLFHPKVYIFETTDGLSAVVGSHNLTGGAFGGKNIEVSVLIEGKADSEVFTSLVSFIKSSWSSAEEIDEDEFLFAYEAQYRLNKAKRGTLERFNRLKKPRVGAKTSPLLLTWAKFIEGVRNDEHHNLDGRLAILEQAGALFSQYSSFAAMPVFERKAIAGTYGTVEPQFEDLEWAWFGTMAGQGDFKNLVIESPELLSEALDQIPVEGEVSKEHFDAFAIAFNSAFEGKSHIGGVPTASRLLAMKRPDFFVGVTGANREGICAAFGSAPSTLSLDNYWSRIVTSMQNSPWWCATRPRTALAGRVWDNRAALLDSIYYDPSSKK</sequence>
<dbReference type="RefSeq" id="WP_273600022.1">
    <property type="nucleotide sequence ID" value="NZ_JAQQXT010000004.1"/>
</dbReference>
<evidence type="ECO:0000313" key="3">
    <source>
        <dbReference type="Proteomes" id="UP001221189"/>
    </source>
</evidence>
<accession>A0ABT5KED1</accession>
<dbReference type="InterPro" id="IPR001736">
    <property type="entry name" value="PLipase_D/transphosphatidylase"/>
</dbReference>
<name>A0ABT5KED1_9BURK</name>
<protein>
    <submittedName>
        <fullName evidence="2">Phospholipase D family protein</fullName>
    </submittedName>
</protein>
<dbReference type="EMBL" id="JAQQXT010000004">
    <property type="protein sequence ID" value="MDC8771737.1"/>
    <property type="molecule type" value="Genomic_DNA"/>
</dbReference>